<organism evidence="2 5">
    <name type="scientific">Leishmania donovani</name>
    <dbReference type="NCBI Taxonomy" id="5661"/>
    <lineage>
        <taxon>Eukaryota</taxon>
        <taxon>Discoba</taxon>
        <taxon>Euglenozoa</taxon>
        <taxon>Kinetoplastea</taxon>
        <taxon>Metakinetoplastina</taxon>
        <taxon>Trypanosomatida</taxon>
        <taxon>Trypanosomatidae</taxon>
        <taxon>Leishmaniinae</taxon>
        <taxon>Leishmania</taxon>
    </lineage>
</organism>
<dbReference type="EMBL" id="RHLD01000002">
    <property type="protein sequence ID" value="TPP42290.1"/>
    <property type="molecule type" value="Genomic_DNA"/>
</dbReference>
<comment type="caution">
    <text evidence="2">The sequence shown here is derived from an EMBL/GenBank/DDBJ whole genome shotgun (WGS) entry which is preliminary data.</text>
</comment>
<dbReference type="Proteomes" id="UP000318821">
    <property type="component" value="Unassembled WGS sequence"/>
</dbReference>
<proteinExistence type="predicted"/>
<dbReference type="AlphaFoldDB" id="A0A504X859"/>
<dbReference type="EMBL" id="RHLC01000054">
    <property type="protein sequence ID" value="TPP48265.1"/>
    <property type="molecule type" value="Genomic_DNA"/>
</dbReference>
<feature type="compositionally biased region" description="Low complexity" evidence="1">
    <location>
        <begin position="59"/>
        <end position="72"/>
    </location>
</feature>
<gene>
    <name evidence="2" type="ORF">CGC20_29160</name>
    <name evidence="3" type="ORF">CGC21_13075</name>
</gene>
<evidence type="ECO:0000256" key="1">
    <source>
        <dbReference type="SAM" id="MobiDB-lite"/>
    </source>
</evidence>
<protein>
    <submittedName>
        <fullName evidence="2">Uncharacterized protein</fullName>
    </submittedName>
</protein>
<accession>A0A504X859</accession>
<evidence type="ECO:0000313" key="2">
    <source>
        <dbReference type="EMBL" id="TPP42290.1"/>
    </source>
</evidence>
<name>A0A504X859_LEIDO</name>
<evidence type="ECO:0000313" key="3">
    <source>
        <dbReference type="EMBL" id="TPP48265.1"/>
    </source>
</evidence>
<evidence type="ECO:0000313" key="5">
    <source>
        <dbReference type="Proteomes" id="UP000318821"/>
    </source>
</evidence>
<dbReference type="VEuPathDB" id="TriTrypDB:LDHU3_36.1970"/>
<reference evidence="5" key="3">
    <citation type="submission" date="2019-02" db="EMBL/GenBank/DDBJ databases">
        <title>FDA dAtabase for Regulatory Grade micrObial Sequences (FDA-ARGOS): Supporting development and validation of Infectious Disease Dx tests.</title>
        <authorList>
            <person name="Duncan R."/>
            <person name="Fisher C."/>
            <person name="Tallon L."/>
            <person name="Sadzewicz L."/>
            <person name="Sengamalay N."/>
            <person name="Ott S."/>
            <person name="Godinez A."/>
            <person name="Nagaraj S."/>
            <person name="Vavikolanu K."/>
            <person name="Vyas G."/>
            <person name="Nadendla S."/>
            <person name="Aluvathingal J."/>
            <person name="Sichtig H."/>
        </authorList>
    </citation>
    <scope>NUCLEOTIDE SEQUENCE [LARGE SCALE GENOMIC DNA]</scope>
    <source>
        <strain evidence="5">FDAARGOS_360</strain>
    </source>
</reference>
<dbReference type="Proteomes" id="UP000318447">
    <property type="component" value="Unassembled WGS sequence"/>
</dbReference>
<feature type="region of interest" description="Disordered" evidence="1">
    <location>
        <begin position="131"/>
        <end position="153"/>
    </location>
</feature>
<reference evidence="2" key="1">
    <citation type="submission" date="2019-02" db="EMBL/GenBank/DDBJ databases">
        <title>FDA dAtabase for Regulatory Grade micrObial Sequences (FDA-ARGOS): Supporting development and validation of Infectious Disease Dx tests.</title>
        <authorList>
            <person name="Duncan R."/>
            <person name="Fisher C."/>
            <person name="Tallon L.J."/>
            <person name="Sadzewicz L."/>
            <person name="Sengamalay N."/>
            <person name="Ott S."/>
            <person name="Godinez A."/>
            <person name="Nagaraj S."/>
            <person name="Nadendla S."/>
            <person name="Sichtig H."/>
        </authorList>
    </citation>
    <scope>NUCLEOTIDE SEQUENCE</scope>
    <source>
        <strain evidence="2">FDAARGOS_360</strain>
        <strain evidence="3">FDAARGOS_361</strain>
    </source>
</reference>
<feature type="region of interest" description="Disordered" evidence="1">
    <location>
        <begin position="51"/>
        <end position="78"/>
    </location>
</feature>
<sequence>MRRFLRSLNLRFHVALRQSHSTHTVRCVRASTNTRVGDQTPALAPELAAAASSDKPLCAASTDSTSSSGDTANKQTSRHPMELLTRVFQRHPPALRLHRELTIALADGDSARAADLASVLATTVQRVVAAEEADSSDAATPPEGPASTEHFSQSDIPVAGLEDVEEAVEKTRQALLHEATVQVSSGVARDTGGGAVSSAPAAAERSLPFWRDPERLCVTVLESTFETEVLGGESQDTLTPAGNRAAEHEAEQVRILDAYLDKEDARWKAQKAAIAKIVLDVTRSLGLTPEDLQAFEGISASAGAGAAAAVGERKLNVLRHSNLVIRGEMPSAPLSNAASERVSEGVEAELRALEERMSSLGQPLTPSEVRMARYELQMSKSKMRYVVGVHKELQLALDHSAALRASLREKSTAEVTFSTGAEVFMAEVIRALNEGADAYSANVTAAGAQLTVSNVKAREAVESPVLPFTFMLKCSLWFTTAPPRPPSSSSD</sequence>
<evidence type="ECO:0000313" key="4">
    <source>
        <dbReference type="Proteomes" id="UP000318447"/>
    </source>
</evidence>
<dbReference type="VEuPathDB" id="TriTrypDB:LdBPK_361540.1"/>
<reference evidence="4" key="2">
    <citation type="submission" date="2019-02" db="EMBL/GenBank/DDBJ databases">
        <title>FDA dAtabase for Regulatory Grade micrObial Sequences (FDA-ARGOS): Supporting development and validation of Infectious Disease Dx tests.</title>
        <authorList>
            <person name="Duncan R."/>
            <person name="Fisher C."/>
            <person name="Tallon L."/>
            <person name="Sadzewicz L."/>
            <person name="Sengamalay N."/>
            <person name="Ott S."/>
            <person name="Godinez A."/>
            <person name="Nagaraj S."/>
            <person name="Vavikolanu K."/>
            <person name="Nadendla S."/>
            <person name="Aluvathingal J."/>
            <person name="Sichtig H."/>
        </authorList>
    </citation>
    <scope>NUCLEOTIDE SEQUENCE [LARGE SCALE GENOMIC DNA]</scope>
    <source>
        <strain evidence="4">FDAARGOS_361</strain>
    </source>
</reference>
<dbReference type="VEuPathDB" id="TriTrypDB:LdCL_360020900"/>